<proteinExistence type="predicted"/>
<sequence>MQIEVNMRSDSTARGLPRAVLLDMDGTLANSEDWWYQAETEIMADLGATWSKEYVAQIVGSSLEYATSKTVADFGLPISPQELGRRLVSRVCEIGEASKVPWRPGAYELLSLTVDLGIPTALVTSSYERFARIVVKDAPPGSLTTIVAGDHGLPGKPDPAPYLRAAELAGADPSSSLVIEDSFFGVRSGMAARARVVHVPYMVDVPPAPGLVKIDSLESVDEAALRRFMDGERPQGDPYADGAPNLRAT</sequence>
<evidence type="ECO:0000313" key="3">
    <source>
        <dbReference type="Proteomes" id="UP000078368"/>
    </source>
</evidence>
<dbReference type="CDD" id="cd07505">
    <property type="entry name" value="HAD_BPGM-like"/>
    <property type="match status" value="1"/>
</dbReference>
<feature type="region of interest" description="Disordered" evidence="1">
    <location>
        <begin position="229"/>
        <end position="249"/>
    </location>
</feature>
<dbReference type="Proteomes" id="UP000078368">
    <property type="component" value="Unassembled WGS sequence"/>
</dbReference>
<dbReference type="STRING" id="1823756.A4H34_07630"/>
<dbReference type="RefSeq" id="WP_082903113.1">
    <property type="nucleotide sequence ID" value="NZ_LVZK01000001.1"/>
</dbReference>
<accession>A0A179B6U3</accession>
<dbReference type="SFLD" id="SFLDS00003">
    <property type="entry name" value="Haloacid_Dehalogenase"/>
    <property type="match status" value="1"/>
</dbReference>
<dbReference type="InterPro" id="IPR036412">
    <property type="entry name" value="HAD-like_sf"/>
</dbReference>
<evidence type="ECO:0008006" key="4">
    <source>
        <dbReference type="Google" id="ProtNLM"/>
    </source>
</evidence>
<dbReference type="Gene3D" id="3.40.50.1000">
    <property type="entry name" value="HAD superfamily/HAD-like"/>
    <property type="match status" value="1"/>
</dbReference>
<gene>
    <name evidence="2" type="ORF">A4H34_07630</name>
</gene>
<dbReference type="EMBL" id="LVZK01000001">
    <property type="protein sequence ID" value="OAP86963.1"/>
    <property type="molecule type" value="Genomic_DNA"/>
</dbReference>
<protein>
    <recommendedName>
        <fullName evidence="4">Hydrolase</fullName>
    </recommendedName>
</protein>
<dbReference type="InterPro" id="IPR023198">
    <property type="entry name" value="PGP-like_dom2"/>
</dbReference>
<dbReference type="InterPro" id="IPR023214">
    <property type="entry name" value="HAD_sf"/>
</dbReference>
<evidence type="ECO:0000313" key="2">
    <source>
        <dbReference type="EMBL" id="OAP86963.1"/>
    </source>
</evidence>
<keyword evidence="3" id="KW-1185">Reference proteome</keyword>
<dbReference type="AlphaFoldDB" id="A0A179B6U3"/>
<dbReference type="SFLD" id="SFLDG01129">
    <property type="entry name" value="C1.5:_HAD__Beta-PGM__Phosphata"/>
    <property type="match status" value="1"/>
</dbReference>
<evidence type="ECO:0000256" key="1">
    <source>
        <dbReference type="SAM" id="MobiDB-lite"/>
    </source>
</evidence>
<name>A0A179B6U3_9ACTO</name>
<comment type="caution">
    <text evidence="2">The sequence shown here is derived from an EMBL/GenBank/DDBJ whole genome shotgun (WGS) entry which is preliminary data.</text>
</comment>
<dbReference type="SUPFAM" id="SSF56784">
    <property type="entry name" value="HAD-like"/>
    <property type="match status" value="1"/>
</dbReference>
<dbReference type="OrthoDB" id="9797743at2"/>
<dbReference type="PANTHER" id="PTHR18901">
    <property type="entry name" value="2-DEOXYGLUCOSE-6-PHOSPHATE PHOSPHATASE 2"/>
    <property type="match status" value="1"/>
</dbReference>
<dbReference type="Gene3D" id="1.10.150.240">
    <property type="entry name" value="Putative phosphatase, domain 2"/>
    <property type="match status" value="1"/>
</dbReference>
<dbReference type="InterPro" id="IPR041492">
    <property type="entry name" value="HAD_2"/>
</dbReference>
<dbReference type="Pfam" id="PF13419">
    <property type="entry name" value="HAD_2"/>
    <property type="match status" value="1"/>
</dbReference>
<dbReference type="PANTHER" id="PTHR18901:SF38">
    <property type="entry name" value="PSEUDOURIDINE-5'-PHOSPHATASE"/>
    <property type="match status" value="1"/>
</dbReference>
<reference evidence="2 3" key="1">
    <citation type="submission" date="2016-04" db="EMBL/GenBank/DDBJ databases">
        <title>Peptidophaga gingivicola gen. nov., sp. nov., isolated from human subgingival plaque.</title>
        <authorList>
            <person name="Beall C.J."/>
            <person name="Mokrzan E.M."/>
            <person name="Griffen A.L."/>
            <person name="Leys E.J."/>
        </authorList>
    </citation>
    <scope>NUCLEOTIDE SEQUENCE [LARGE SCALE GENOMIC DNA]</scope>
    <source>
        <strain evidence="2 3">BA112</strain>
    </source>
</reference>
<organism evidence="2 3">
    <name type="scientific">Peptidiphaga gingivicola</name>
    <dbReference type="NCBI Taxonomy" id="2741497"/>
    <lineage>
        <taxon>Bacteria</taxon>
        <taxon>Bacillati</taxon>
        <taxon>Actinomycetota</taxon>
        <taxon>Actinomycetes</taxon>
        <taxon>Actinomycetales</taxon>
        <taxon>Actinomycetaceae</taxon>
        <taxon>Peptidiphaga</taxon>
    </lineage>
</organism>